<name>U6L8V0_EIMTE</name>
<reference evidence="3" key="1">
    <citation type="submission" date="2013-10" db="EMBL/GenBank/DDBJ databases">
        <title>Genomic analysis of the causative agents of coccidiosis in chickens.</title>
        <authorList>
            <person name="Reid A.J."/>
            <person name="Blake D."/>
            <person name="Billington K."/>
            <person name="Browne H."/>
            <person name="Dunn M."/>
            <person name="Hung S."/>
            <person name="Kawahara F."/>
            <person name="Miranda-Saavedra D."/>
            <person name="Mourier T."/>
            <person name="Nagra H."/>
            <person name="Otto T.D."/>
            <person name="Rawlings N."/>
            <person name="Sanchez A."/>
            <person name="Sanders M."/>
            <person name="Subramaniam C."/>
            <person name="Tay Y."/>
            <person name="Dear P."/>
            <person name="Doerig C."/>
            <person name="Gruber A."/>
            <person name="Parkinson J."/>
            <person name="Shirley M."/>
            <person name="Wan K.L."/>
            <person name="Berriman M."/>
            <person name="Tomley F."/>
            <person name="Pain A."/>
        </authorList>
    </citation>
    <scope>NUCLEOTIDE SEQUENCE [LARGE SCALE GENOMIC DNA]</scope>
    <source>
        <strain evidence="3">Houghton</strain>
    </source>
</reference>
<dbReference type="OMA" id="NSERDTH"/>
<feature type="compositionally biased region" description="Low complexity" evidence="2">
    <location>
        <begin position="149"/>
        <end position="158"/>
    </location>
</feature>
<evidence type="ECO:0000313" key="4">
    <source>
        <dbReference type="Proteomes" id="UP000030747"/>
    </source>
</evidence>
<evidence type="ECO:0000256" key="1">
    <source>
        <dbReference type="SAM" id="Coils"/>
    </source>
</evidence>
<sequence>MELRAHLSSISAINEQLQAEASTLMNFHRLAEAHGPEAAEKLLLQQMRSQTEQQTTQIKELQRLLSSKEAHTAALEREVTVCRQALASVGAFLRNVPLENPPEAAAQPRAKTESRSTQTEAPIAPTEPDSDSQTAPEGSESTGGPQGPPEAALGPLGPSAGGGAPEPAEEKGPQQPHGGLPAPAAPIEDQGAPLGASGPVMRFTVGPSTGYEHKKDDAVDTAVAALSNARINKVLFTRICKGVYLYGHLAVAMRLSTSGELKVSYEGKDYSAKEFIHNFEEEEFRYLKERQKESGRAVSLEVCPHGAPSPSQGPPRAQAKQARLRSVKSKGDPGAPDSKRGPPRRRSVAGAAAVGLAPEGPLDGRPRRSRSSSSSSSSRARSSASTLPSCRLLPCSSLPLSHGVGCWGPQERGSSFVFQDTVFNMRRTAGPLCCSGRSPKSAAAPRAAAAPKAAAAAAKPAAAKPTAAAKPRLAAAASFSLPSSASLPSAGPRSTGPKQRLRAPSAAAEQLTRPGRACQCSSGAAAKLGQPAAQPKLRQGPRAPTRLYSPL</sequence>
<dbReference type="OrthoDB" id="342409at2759"/>
<accession>U6L8V0</accession>
<dbReference type="VEuPathDB" id="ToxoDB:ETH_00032430"/>
<gene>
    <name evidence="3" type="ORF">ETH_00032430</name>
</gene>
<keyword evidence="4" id="KW-1185">Reference proteome</keyword>
<feature type="compositionally biased region" description="Low complexity" evidence="2">
    <location>
        <begin position="481"/>
        <end position="490"/>
    </location>
</feature>
<dbReference type="RefSeq" id="XP_013235706.1">
    <property type="nucleotide sequence ID" value="XM_013380252.1"/>
</dbReference>
<reference evidence="3" key="2">
    <citation type="submission" date="2013-10" db="EMBL/GenBank/DDBJ databases">
        <authorList>
            <person name="Aslett M."/>
        </authorList>
    </citation>
    <scope>NUCLEOTIDE SEQUENCE [LARGE SCALE GENOMIC DNA]</scope>
    <source>
        <strain evidence="3">Houghton</strain>
    </source>
</reference>
<evidence type="ECO:0000256" key="2">
    <source>
        <dbReference type="SAM" id="MobiDB-lite"/>
    </source>
</evidence>
<feature type="coiled-coil region" evidence="1">
    <location>
        <begin position="44"/>
        <end position="78"/>
    </location>
</feature>
<keyword evidence="1" id="KW-0175">Coiled coil</keyword>
<feature type="compositionally biased region" description="Low complexity" evidence="2">
    <location>
        <begin position="371"/>
        <end position="383"/>
    </location>
</feature>
<dbReference type="Proteomes" id="UP000030747">
    <property type="component" value="Unassembled WGS sequence"/>
</dbReference>
<dbReference type="AlphaFoldDB" id="U6L8V0"/>
<organism evidence="3 4">
    <name type="scientific">Eimeria tenella</name>
    <name type="common">Coccidian parasite</name>
    <dbReference type="NCBI Taxonomy" id="5802"/>
    <lineage>
        <taxon>Eukaryota</taxon>
        <taxon>Sar</taxon>
        <taxon>Alveolata</taxon>
        <taxon>Apicomplexa</taxon>
        <taxon>Conoidasida</taxon>
        <taxon>Coccidia</taxon>
        <taxon>Eucoccidiorida</taxon>
        <taxon>Eimeriorina</taxon>
        <taxon>Eimeriidae</taxon>
        <taxon>Eimeria</taxon>
    </lineage>
</organism>
<proteinExistence type="predicted"/>
<feature type="compositionally biased region" description="Polar residues" evidence="2">
    <location>
        <begin position="131"/>
        <end position="142"/>
    </location>
</feature>
<dbReference type="VEuPathDB" id="ToxoDB:ETH2_1365800"/>
<feature type="compositionally biased region" description="Low complexity" evidence="2">
    <location>
        <begin position="348"/>
        <end position="361"/>
    </location>
</feature>
<dbReference type="GeneID" id="25255552"/>
<protein>
    <submittedName>
        <fullName evidence="3">Uncharacterized protein</fullName>
    </submittedName>
</protein>
<feature type="region of interest" description="Disordered" evidence="2">
    <location>
        <begin position="99"/>
        <end position="201"/>
    </location>
</feature>
<dbReference type="EMBL" id="HG677900">
    <property type="protein sequence ID" value="CDJ44959.1"/>
    <property type="molecule type" value="Genomic_DNA"/>
</dbReference>
<evidence type="ECO:0000313" key="3">
    <source>
        <dbReference type="EMBL" id="CDJ44959.1"/>
    </source>
</evidence>
<feature type="region of interest" description="Disordered" evidence="2">
    <location>
        <begin position="481"/>
        <end position="551"/>
    </location>
</feature>
<feature type="region of interest" description="Disordered" evidence="2">
    <location>
        <begin position="297"/>
        <end position="383"/>
    </location>
</feature>